<gene>
    <name evidence="7" type="ORF">Prum_058560</name>
</gene>
<dbReference type="InterPro" id="IPR035952">
    <property type="entry name" value="Rhomboid-like_sf"/>
</dbReference>
<dbReference type="AlphaFoldDB" id="A0A6V8L7H0"/>
<evidence type="ECO:0000313" key="7">
    <source>
        <dbReference type="EMBL" id="GFJ92214.1"/>
    </source>
</evidence>
<feature type="transmembrane region" description="Helical" evidence="5">
    <location>
        <begin position="12"/>
        <end position="33"/>
    </location>
</feature>
<organism evidence="7 8">
    <name type="scientific">Phytohabitans rumicis</name>
    <dbReference type="NCBI Taxonomy" id="1076125"/>
    <lineage>
        <taxon>Bacteria</taxon>
        <taxon>Bacillati</taxon>
        <taxon>Actinomycetota</taxon>
        <taxon>Actinomycetes</taxon>
        <taxon>Micromonosporales</taxon>
        <taxon>Micromonosporaceae</taxon>
    </lineage>
</organism>
<dbReference type="GO" id="GO:0004252">
    <property type="term" value="F:serine-type endopeptidase activity"/>
    <property type="evidence" value="ECO:0007669"/>
    <property type="project" value="InterPro"/>
</dbReference>
<comment type="subcellular location">
    <subcellularLocation>
        <location evidence="1">Membrane</location>
        <topology evidence="1">Multi-pass membrane protein</topology>
    </subcellularLocation>
</comment>
<evidence type="ECO:0000256" key="5">
    <source>
        <dbReference type="SAM" id="Phobius"/>
    </source>
</evidence>
<dbReference type="Pfam" id="PF01694">
    <property type="entry name" value="Rhomboid"/>
    <property type="match status" value="1"/>
</dbReference>
<keyword evidence="2 5" id="KW-0812">Transmembrane</keyword>
<dbReference type="SUPFAM" id="SSF144091">
    <property type="entry name" value="Rhomboid-like"/>
    <property type="match status" value="1"/>
</dbReference>
<dbReference type="InterPro" id="IPR022764">
    <property type="entry name" value="Peptidase_S54_rhomboid_dom"/>
</dbReference>
<evidence type="ECO:0000256" key="3">
    <source>
        <dbReference type="ARBA" id="ARBA00022989"/>
    </source>
</evidence>
<dbReference type="GO" id="GO:0016020">
    <property type="term" value="C:membrane"/>
    <property type="evidence" value="ECO:0007669"/>
    <property type="project" value="UniProtKB-SubCell"/>
</dbReference>
<comment type="caution">
    <text evidence="7">The sequence shown here is derived from an EMBL/GenBank/DDBJ whole genome shotgun (WGS) entry which is preliminary data.</text>
</comment>
<protein>
    <recommendedName>
        <fullName evidence="6">Peptidase S54 rhomboid domain-containing protein</fullName>
    </recommendedName>
</protein>
<reference evidence="7 8" key="2">
    <citation type="submission" date="2020-03" db="EMBL/GenBank/DDBJ databases">
        <authorList>
            <person name="Ichikawa N."/>
            <person name="Kimura A."/>
            <person name="Kitahashi Y."/>
            <person name="Uohara A."/>
        </authorList>
    </citation>
    <scope>NUCLEOTIDE SEQUENCE [LARGE SCALE GENOMIC DNA]</scope>
    <source>
        <strain evidence="7 8">NBRC 108638</strain>
    </source>
</reference>
<proteinExistence type="predicted"/>
<dbReference type="Gene3D" id="1.20.1540.10">
    <property type="entry name" value="Rhomboid-like"/>
    <property type="match status" value="1"/>
</dbReference>
<evidence type="ECO:0000313" key="8">
    <source>
        <dbReference type="Proteomes" id="UP000482960"/>
    </source>
</evidence>
<keyword evidence="8" id="KW-1185">Reference proteome</keyword>
<feature type="transmembrane region" description="Helical" evidence="5">
    <location>
        <begin position="64"/>
        <end position="83"/>
    </location>
</feature>
<evidence type="ECO:0000256" key="2">
    <source>
        <dbReference type="ARBA" id="ARBA00022692"/>
    </source>
</evidence>
<evidence type="ECO:0000256" key="4">
    <source>
        <dbReference type="ARBA" id="ARBA00023136"/>
    </source>
</evidence>
<dbReference type="RefSeq" id="WP_173079153.1">
    <property type="nucleotide sequence ID" value="NZ_BAABJB010000078.1"/>
</dbReference>
<dbReference type="EMBL" id="BLPG01000001">
    <property type="protein sequence ID" value="GFJ92214.1"/>
    <property type="molecule type" value="Genomic_DNA"/>
</dbReference>
<keyword evidence="3 5" id="KW-1133">Transmembrane helix</keyword>
<accession>A0A6V8L7H0</accession>
<reference evidence="7 8" key="1">
    <citation type="submission" date="2020-03" db="EMBL/GenBank/DDBJ databases">
        <title>Whole genome shotgun sequence of Phytohabitans rumicis NBRC 108638.</title>
        <authorList>
            <person name="Komaki H."/>
            <person name="Tamura T."/>
        </authorList>
    </citation>
    <scope>NUCLEOTIDE SEQUENCE [LARGE SCALE GENOMIC DNA]</scope>
    <source>
        <strain evidence="7 8">NBRC 108638</strain>
    </source>
</reference>
<evidence type="ECO:0000259" key="6">
    <source>
        <dbReference type="Pfam" id="PF01694"/>
    </source>
</evidence>
<keyword evidence="4 5" id="KW-0472">Membrane</keyword>
<dbReference type="Proteomes" id="UP000482960">
    <property type="component" value="Unassembled WGS sequence"/>
</dbReference>
<sequence>MSAGKLAPTVRLPYVTVVASSAAILAAVVQYAAPAVVPLLQRDPEGLADGQVWRLLTPLLVQTLGWYQVVANLVTLATVGVAAERLLGRWRWGVLFAAGTASGQVAAYASGEPGGGDSIAICGLAVSFPRFSGHLR</sequence>
<feature type="domain" description="Peptidase S54 rhomboid" evidence="6">
    <location>
        <begin position="50"/>
        <end position="127"/>
    </location>
</feature>
<name>A0A6V8L7H0_9ACTN</name>
<evidence type="ECO:0000256" key="1">
    <source>
        <dbReference type="ARBA" id="ARBA00004141"/>
    </source>
</evidence>